<dbReference type="InterPro" id="IPR023214">
    <property type="entry name" value="HAD_sf"/>
</dbReference>
<keyword evidence="1" id="KW-0479">Metal-binding</keyword>
<dbReference type="PANTHER" id="PTHR46470">
    <property type="entry name" value="N-ACYLNEURAMINATE-9-PHOSPHATASE"/>
    <property type="match status" value="1"/>
</dbReference>
<evidence type="ECO:0000256" key="3">
    <source>
        <dbReference type="ARBA" id="ARBA00022842"/>
    </source>
</evidence>
<dbReference type="Gene3D" id="1.10.150.240">
    <property type="entry name" value="Putative phosphatase, domain 2"/>
    <property type="match status" value="1"/>
</dbReference>
<keyword evidence="5" id="KW-1185">Reference proteome</keyword>
<organism evidence="4 5">
    <name type="scientific">Colletotrichum spaethianum</name>
    <dbReference type="NCBI Taxonomy" id="700344"/>
    <lineage>
        <taxon>Eukaryota</taxon>
        <taxon>Fungi</taxon>
        <taxon>Dikarya</taxon>
        <taxon>Ascomycota</taxon>
        <taxon>Pezizomycotina</taxon>
        <taxon>Sordariomycetes</taxon>
        <taxon>Hypocreomycetidae</taxon>
        <taxon>Glomerellales</taxon>
        <taxon>Glomerellaceae</taxon>
        <taxon>Colletotrichum</taxon>
        <taxon>Colletotrichum spaethianum species complex</taxon>
    </lineage>
</organism>
<dbReference type="Gene3D" id="3.40.50.1000">
    <property type="entry name" value="HAD superfamily/HAD-like"/>
    <property type="match status" value="1"/>
</dbReference>
<dbReference type="CDD" id="cd01427">
    <property type="entry name" value="HAD_like"/>
    <property type="match status" value="1"/>
</dbReference>
<accession>A0AA37L5J7</accession>
<dbReference type="SUPFAM" id="SSF56784">
    <property type="entry name" value="HAD-like"/>
    <property type="match status" value="1"/>
</dbReference>
<keyword evidence="2" id="KW-0378">Hydrolase</keyword>
<dbReference type="PANTHER" id="PTHR46470:SF2">
    <property type="entry name" value="GLYCERALDEHYDE 3-PHOSPHATE PHOSPHATASE"/>
    <property type="match status" value="1"/>
</dbReference>
<dbReference type="InterPro" id="IPR051400">
    <property type="entry name" value="HAD-like_hydrolase"/>
</dbReference>
<dbReference type="Proteomes" id="UP001055115">
    <property type="component" value="Unassembled WGS sequence"/>
</dbReference>
<dbReference type="GeneID" id="73321347"/>
<keyword evidence="3" id="KW-0460">Magnesium</keyword>
<name>A0AA37L5J7_9PEZI</name>
<reference evidence="4 5" key="1">
    <citation type="submission" date="2022-03" db="EMBL/GenBank/DDBJ databases">
        <title>Genome data of Colletotrichum spp.</title>
        <authorList>
            <person name="Utami Y.D."/>
            <person name="Hiruma K."/>
        </authorList>
    </citation>
    <scope>NUCLEOTIDE SEQUENCE [LARGE SCALE GENOMIC DNA]</scope>
    <source>
        <strain evidence="4 5">MAFF 239500</strain>
    </source>
</reference>
<dbReference type="GO" id="GO:0046872">
    <property type="term" value="F:metal ion binding"/>
    <property type="evidence" value="ECO:0007669"/>
    <property type="project" value="UniProtKB-KW"/>
</dbReference>
<evidence type="ECO:0000313" key="4">
    <source>
        <dbReference type="EMBL" id="GKT40364.1"/>
    </source>
</evidence>
<evidence type="ECO:0000313" key="5">
    <source>
        <dbReference type="Proteomes" id="UP001055115"/>
    </source>
</evidence>
<protein>
    <submittedName>
        <fullName evidence="4">Glyceraldehyde 3-phosphate phosphatase</fullName>
    </submittedName>
</protein>
<dbReference type="SFLD" id="SFLDG01129">
    <property type="entry name" value="C1.5:_HAD__Beta-PGM__Phosphata"/>
    <property type="match status" value="1"/>
</dbReference>
<dbReference type="AlphaFoldDB" id="A0AA37L5J7"/>
<dbReference type="InterPro" id="IPR023198">
    <property type="entry name" value="PGP-like_dom2"/>
</dbReference>
<dbReference type="Pfam" id="PF13419">
    <property type="entry name" value="HAD_2"/>
    <property type="match status" value="1"/>
</dbReference>
<evidence type="ECO:0000256" key="2">
    <source>
        <dbReference type="ARBA" id="ARBA00022801"/>
    </source>
</evidence>
<dbReference type="InterPro" id="IPR041492">
    <property type="entry name" value="HAD_2"/>
</dbReference>
<comment type="caution">
    <text evidence="4">The sequence shown here is derived from an EMBL/GenBank/DDBJ whole genome shotgun (WGS) entry which is preliminary data.</text>
</comment>
<proteinExistence type="predicted"/>
<dbReference type="EMBL" id="BQXU01000001">
    <property type="protein sequence ID" value="GKT40364.1"/>
    <property type="molecule type" value="Genomic_DNA"/>
</dbReference>
<dbReference type="GO" id="GO:0016791">
    <property type="term" value="F:phosphatase activity"/>
    <property type="evidence" value="ECO:0007669"/>
    <property type="project" value="TreeGrafter"/>
</dbReference>
<evidence type="ECO:0000256" key="1">
    <source>
        <dbReference type="ARBA" id="ARBA00022723"/>
    </source>
</evidence>
<dbReference type="RefSeq" id="XP_049122714.1">
    <property type="nucleotide sequence ID" value="XM_049266757.1"/>
</dbReference>
<dbReference type="SFLD" id="SFLDS00003">
    <property type="entry name" value="Haloacid_Dehalogenase"/>
    <property type="match status" value="1"/>
</dbReference>
<sequence>MSESKDDSLKAILAEKSWFGFDLDDTLHEFRRASTAATSKTLEVVSQRHQTPWVSLKEEYTKILHEKTAGAFSEGKTSFEYRRERFASLLERFSLPQDDAFLDELLEVYETTLNQSLQLKEGAAITLETLKGMGKKIAVITEGPQDAQERTVRNLGVADHIDFLATTNYFGLPKTEGLFPKVLSHLGITAADMVYVGDSELRDMEPAMAGGIFCIHLNEAAQASWASHPPRIKSLRNLEQVLA</sequence>
<gene>
    <name evidence="4" type="ORF">ColSpa_00545</name>
</gene>
<dbReference type="InterPro" id="IPR036412">
    <property type="entry name" value="HAD-like_sf"/>
</dbReference>